<dbReference type="SMART" id="SM00184">
    <property type="entry name" value="RING"/>
    <property type="match status" value="1"/>
</dbReference>
<keyword evidence="8" id="KW-0508">mRNA splicing</keyword>
<sequence length="235" mass="26459">MFKKRVLKDPTSSSKRKTTDLGNDDQVDSLPKEKLGIYKRSKLTYPTTSTSSSSKTPVLASTTASSLLKNSKNDEKQEPFQQPVTKPSTIKPVPESINITTFMDFQPDVCKDFQQTGYCGYGDTCKFLHVRDESRQKKPIRKDWEDIVVNGKQGKKDRQMNDTTTTTATPFKCILCKKDYQSPIKTQCGHLFCQSCFLNRYKVQKKSGCAICNKDVEGVMIPVSKEELNVLIGST</sequence>
<evidence type="ECO:0000259" key="11">
    <source>
        <dbReference type="PROSITE" id="PS50103"/>
    </source>
</evidence>
<dbReference type="AlphaFoldDB" id="A0AAD5FY07"/>
<dbReference type="InterPro" id="IPR039971">
    <property type="entry name" value="CWC24-like"/>
</dbReference>
<gene>
    <name evidence="12" type="ORF">KGF57_003168</name>
</gene>
<feature type="domain" description="RING-type" evidence="10">
    <location>
        <begin position="173"/>
        <end position="213"/>
    </location>
</feature>
<dbReference type="GO" id="GO:0006397">
    <property type="term" value="P:mRNA processing"/>
    <property type="evidence" value="ECO:0007669"/>
    <property type="project" value="UniProtKB-KW"/>
</dbReference>
<organism evidence="12 13">
    <name type="scientific">Candida theae</name>
    <dbReference type="NCBI Taxonomy" id="1198502"/>
    <lineage>
        <taxon>Eukaryota</taxon>
        <taxon>Fungi</taxon>
        <taxon>Dikarya</taxon>
        <taxon>Ascomycota</taxon>
        <taxon>Saccharomycotina</taxon>
        <taxon>Pichiomycetes</taxon>
        <taxon>Debaryomycetaceae</taxon>
        <taxon>Candida/Lodderomyces clade</taxon>
        <taxon>Candida</taxon>
    </lineage>
</organism>
<dbReference type="GeneID" id="76151227"/>
<comment type="function">
    <text evidence="1 8">Involved in pre-mRNA splicing.</text>
</comment>
<evidence type="ECO:0000256" key="7">
    <source>
        <dbReference type="PROSITE-ProRule" id="PRU00723"/>
    </source>
</evidence>
<comment type="subcellular location">
    <subcellularLocation>
        <location evidence="8">Nucleus</location>
    </subcellularLocation>
</comment>
<dbReference type="PANTHER" id="PTHR12930">
    <property type="entry name" value="ZINC FINGER PROTEIN 183"/>
    <property type="match status" value="1"/>
</dbReference>
<feature type="region of interest" description="Disordered" evidence="9">
    <location>
        <begin position="1"/>
        <end position="33"/>
    </location>
</feature>
<dbReference type="GO" id="GO:0034247">
    <property type="term" value="P:snoRNA splicing"/>
    <property type="evidence" value="ECO:0007669"/>
    <property type="project" value="TreeGrafter"/>
</dbReference>
<keyword evidence="6 7" id="KW-0862">Zinc</keyword>
<dbReference type="GO" id="GO:0008270">
    <property type="term" value="F:zinc ion binding"/>
    <property type="evidence" value="ECO:0007669"/>
    <property type="project" value="UniProtKB-KW"/>
</dbReference>
<keyword evidence="13" id="KW-1185">Reference proteome</keyword>
<name>A0AAD5FY07_9ASCO</name>
<dbReference type="InterPro" id="IPR000571">
    <property type="entry name" value="Znf_CCCH"/>
</dbReference>
<accession>A0AAD5FY07</accession>
<dbReference type="Gene3D" id="4.10.1000.10">
    <property type="entry name" value="Zinc finger, CCCH-type"/>
    <property type="match status" value="1"/>
</dbReference>
<comment type="subunit">
    <text evidence="8">Associated with the spliceosome.</text>
</comment>
<dbReference type="Proteomes" id="UP001204833">
    <property type="component" value="Unassembled WGS sequence"/>
</dbReference>
<protein>
    <recommendedName>
        <fullName evidence="3 8">Pre-mRNA-splicing factor CWC24</fullName>
    </recommendedName>
</protein>
<evidence type="ECO:0000256" key="2">
    <source>
        <dbReference type="ARBA" id="ARBA00009161"/>
    </source>
</evidence>
<dbReference type="Gene3D" id="3.30.40.10">
    <property type="entry name" value="Zinc/RING finger domain, C3HC4 (zinc finger)"/>
    <property type="match status" value="1"/>
</dbReference>
<keyword evidence="4 7" id="KW-0479">Metal-binding</keyword>
<proteinExistence type="inferred from homology"/>
<evidence type="ECO:0000256" key="3">
    <source>
        <dbReference type="ARBA" id="ARBA00020647"/>
    </source>
</evidence>
<keyword evidence="5 7" id="KW-0863">Zinc-finger</keyword>
<comment type="similarity">
    <text evidence="2 8">Belongs to the CWC24 family.</text>
</comment>
<evidence type="ECO:0000313" key="13">
    <source>
        <dbReference type="Proteomes" id="UP001204833"/>
    </source>
</evidence>
<evidence type="ECO:0000313" key="12">
    <source>
        <dbReference type="EMBL" id="KAI5957474.1"/>
    </source>
</evidence>
<dbReference type="GO" id="GO:0003677">
    <property type="term" value="F:DNA binding"/>
    <property type="evidence" value="ECO:0007669"/>
    <property type="project" value="UniProtKB-UniRule"/>
</dbReference>
<evidence type="ECO:0000256" key="6">
    <source>
        <dbReference type="ARBA" id="ARBA00022833"/>
    </source>
</evidence>
<keyword evidence="8" id="KW-0539">Nucleus</keyword>
<evidence type="ECO:0000256" key="1">
    <source>
        <dbReference type="ARBA" id="ARBA00003777"/>
    </source>
</evidence>
<feature type="region of interest" description="Disordered" evidence="9">
    <location>
        <begin position="68"/>
        <end position="92"/>
    </location>
</feature>
<evidence type="ECO:0000256" key="4">
    <source>
        <dbReference type="ARBA" id="ARBA00022723"/>
    </source>
</evidence>
<comment type="caution">
    <text evidence="12">The sequence shown here is derived from an EMBL/GenBank/DDBJ whole genome shotgun (WGS) entry which is preliminary data.</text>
</comment>
<dbReference type="InterPro" id="IPR013083">
    <property type="entry name" value="Znf_RING/FYVE/PHD"/>
</dbReference>
<dbReference type="Pfam" id="PF00642">
    <property type="entry name" value="zf-CCCH"/>
    <property type="match status" value="1"/>
</dbReference>
<dbReference type="EMBL" id="JAIHNG010000121">
    <property type="protein sequence ID" value="KAI5957474.1"/>
    <property type="molecule type" value="Genomic_DNA"/>
</dbReference>
<reference evidence="12 13" key="1">
    <citation type="journal article" date="2022" name="DNA Res.">
        <title>Genome analysis of five recently described species of the CUG-Ser clade uncovers Candida theae as a new hybrid lineage with pathogenic potential in the Candida parapsilosis species complex.</title>
        <authorList>
            <person name="Mixao V."/>
            <person name="Del Olmo V."/>
            <person name="Hegedusova E."/>
            <person name="Saus E."/>
            <person name="Pryszcz L."/>
            <person name="Cillingova A."/>
            <person name="Nosek J."/>
            <person name="Gabaldon T."/>
        </authorList>
    </citation>
    <scope>NUCLEOTIDE SEQUENCE [LARGE SCALE GENOMIC DNA]</scope>
    <source>
        <strain evidence="12 13">CBS 12239</strain>
    </source>
</reference>
<dbReference type="RefSeq" id="XP_051608177.1">
    <property type="nucleotide sequence ID" value="XM_051752560.1"/>
</dbReference>
<evidence type="ECO:0000256" key="8">
    <source>
        <dbReference type="RuleBase" id="RU367110"/>
    </source>
</evidence>
<dbReference type="SUPFAM" id="SSF90229">
    <property type="entry name" value="CCCH zinc finger"/>
    <property type="match status" value="1"/>
</dbReference>
<dbReference type="PROSITE" id="PS50103">
    <property type="entry name" value="ZF_C3H1"/>
    <property type="match status" value="1"/>
</dbReference>
<evidence type="ECO:0000256" key="9">
    <source>
        <dbReference type="SAM" id="MobiDB-lite"/>
    </source>
</evidence>
<dbReference type="InterPro" id="IPR001841">
    <property type="entry name" value="Znf_RING"/>
</dbReference>
<dbReference type="Pfam" id="PF13920">
    <property type="entry name" value="zf-C3HC4_3"/>
    <property type="match status" value="1"/>
</dbReference>
<keyword evidence="8" id="KW-0507">mRNA processing</keyword>
<dbReference type="PROSITE" id="PS50089">
    <property type="entry name" value="ZF_RING_2"/>
    <property type="match status" value="1"/>
</dbReference>
<keyword evidence="8" id="KW-0747">Spliceosome</keyword>
<evidence type="ECO:0000259" key="10">
    <source>
        <dbReference type="PROSITE" id="PS50089"/>
    </source>
</evidence>
<feature type="compositionally biased region" description="Polar residues" evidence="9">
    <location>
        <begin position="79"/>
        <end position="88"/>
    </location>
</feature>
<dbReference type="SUPFAM" id="SSF57850">
    <property type="entry name" value="RING/U-box"/>
    <property type="match status" value="1"/>
</dbReference>
<evidence type="ECO:0000256" key="5">
    <source>
        <dbReference type="ARBA" id="ARBA00022771"/>
    </source>
</evidence>
<keyword evidence="8" id="KW-0238">DNA-binding</keyword>
<feature type="domain" description="C3H1-type" evidence="11">
    <location>
        <begin position="104"/>
        <end position="132"/>
    </location>
</feature>
<dbReference type="GO" id="GO:0005684">
    <property type="term" value="C:U2-type spliceosomal complex"/>
    <property type="evidence" value="ECO:0007669"/>
    <property type="project" value="TreeGrafter"/>
</dbReference>
<dbReference type="PANTHER" id="PTHR12930:SF0">
    <property type="entry name" value="RING FINGER PROTEIN 113B"/>
    <property type="match status" value="1"/>
</dbReference>
<dbReference type="InterPro" id="IPR036855">
    <property type="entry name" value="Znf_CCCH_sf"/>
</dbReference>
<feature type="zinc finger region" description="C3H1-type" evidence="7">
    <location>
        <begin position="104"/>
        <end position="132"/>
    </location>
</feature>
<dbReference type="SMART" id="SM00356">
    <property type="entry name" value="ZnF_C3H1"/>
    <property type="match status" value="1"/>
</dbReference>